<reference evidence="3" key="1">
    <citation type="submission" date="2022-11" db="EMBL/GenBank/DDBJ databases">
        <title>Centuries of genome instability and evolution in soft-shell clam transmissible cancer (bioRxiv).</title>
        <authorList>
            <person name="Hart S.F.M."/>
            <person name="Yonemitsu M.A."/>
            <person name="Giersch R.M."/>
            <person name="Beal B.F."/>
            <person name="Arriagada G."/>
            <person name="Davis B.W."/>
            <person name="Ostrander E.A."/>
            <person name="Goff S.P."/>
            <person name="Metzger M.J."/>
        </authorList>
    </citation>
    <scope>NUCLEOTIDE SEQUENCE</scope>
    <source>
        <strain evidence="3">MELC-2E11</strain>
        <tissue evidence="3">Siphon/mantle</tissue>
    </source>
</reference>
<proteinExistence type="predicted"/>
<evidence type="ECO:0000256" key="1">
    <source>
        <dbReference type="SAM" id="Coils"/>
    </source>
</evidence>
<protein>
    <submittedName>
        <fullName evidence="3">Uncharacterized protein</fullName>
    </submittedName>
</protein>
<accession>A0ABY7ESI8</accession>
<evidence type="ECO:0000313" key="3">
    <source>
        <dbReference type="EMBL" id="WAR11776.1"/>
    </source>
</evidence>
<keyword evidence="4" id="KW-1185">Reference proteome</keyword>
<gene>
    <name evidence="3" type="ORF">MAR_025956</name>
</gene>
<dbReference type="Proteomes" id="UP001164746">
    <property type="component" value="Chromosome 8"/>
</dbReference>
<feature type="compositionally biased region" description="Basic and acidic residues" evidence="2">
    <location>
        <begin position="18"/>
        <end position="27"/>
    </location>
</feature>
<evidence type="ECO:0000313" key="4">
    <source>
        <dbReference type="Proteomes" id="UP001164746"/>
    </source>
</evidence>
<evidence type="ECO:0000256" key="2">
    <source>
        <dbReference type="SAM" id="MobiDB-lite"/>
    </source>
</evidence>
<dbReference type="EMBL" id="CP111019">
    <property type="protein sequence ID" value="WAR11776.1"/>
    <property type="molecule type" value="Genomic_DNA"/>
</dbReference>
<sequence>MVTTETCAPACHGPSSPSEKEFSDVKSRSQDTLNLLAEDSGSFHPASHSFLCDAIESASPTDHSRFMLMKVLVQAQQNDWSLLFRQNICSNKSISEREIQREVNKKKKLTEQQKEIIKQKRIKKMKKLDSTEITLSIYPGNMKKLEKEIGSGLHQFARKKDTYIEFQAQVNSVNMAANKQSTVLKVWGNLEDVSCLHSLLEASACKVQKEMDDLREVKIRAMSEKKKQKALNLENSKELKEDDFVLKAHKSAKNSKGKGKGSHNTRPTTTVLDGGHCLHCYKPFPGLHDTTTCKYHAGYKAEDEMTGDHRWSCCDQFVDTAADHYTQHKSTGCCEAKVHNWRTHEKAKGKDHDKSKLYSYH</sequence>
<feature type="region of interest" description="Disordered" evidence="2">
    <location>
        <begin position="1"/>
        <end position="27"/>
    </location>
</feature>
<feature type="coiled-coil region" evidence="1">
    <location>
        <begin position="92"/>
        <end position="119"/>
    </location>
</feature>
<name>A0ABY7ESI8_MYAAR</name>
<organism evidence="3 4">
    <name type="scientific">Mya arenaria</name>
    <name type="common">Soft-shell clam</name>
    <dbReference type="NCBI Taxonomy" id="6604"/>
    <lineage>
        <taxon>Eukaryota</taxon>
        <taxon>Metazoa</taxon>
        <taxon>Spiralia</taxon>
        <taxon>Lophotrochozoa</taxon>
        <taxon>Mollusca</taxon>
        <taxon>Bivalvia</taxon>
        <taxon>Autobranchia</taxon>
        <taxon>Heteroconchia</taxon>
        <taxon>Euheterodonta</taxon>
        <taxon>Imparidentia</taxon>
        <taxon>Neoheterodontei</taxon>
        <taxon>Myida</taxon>
        <taxon>Myoidea</taxon>
        <taxon>Myidae</taxon>
        <taxon>Mya</taxon>
    </lineage>
</organism>
<keyword evidence="1" id="KW-0175">Coiled coil</keyword>